<keyword evidence="2" id="KW-1185">Reference proteome</keyword>
<accession>A0A565BHT6</accession>
<name>A0A565BHT6_9BRAS</name>
<reference evidence="1" key="1">
    <citation type="submission" date="2019-07" db="EMBL/GenBank/DDBJ databases">
        <authorList>
            <person name="Dittberner H."/>
        </authorList>
    </citation>
    <scope>NUCLEOTIDE SEQUENCE [LARGE SCALE GENOMIC DNA]</scope>
</reference>
<proteinExistence type="predicted"/>
<comment type="caution">
    <text evidence="1">The sequence shown here is derived from an EMBL/GenBank/DDBJ whole genome shotgun (WGS) entry which is preliminary data.</text>
</comment>
<dbReference type="Proteomes" id="UP000489600">
    <property type="component" value="Unassembled WGS sequence"/>
</dbReference>
<evidence type="ECO:0000313" key="2">
    <source>
        <dbReference type="Proteomes" id="UP000489600"/>
    </source>
</evidence>
<organism evidence="1 2">
    <name type="scientific">Arabis nemorensis</name>
    <dbReference type="NCBI Taxonomy" id="586526"/>
    <lineage>
        <taxon>Eukaryota</taxon>
        <taxon>Viridiplantae</taxon>
        <taxon>Streptophyta</taxon>
        <taxon>Embryophyta</taxon>
        <taxon>Tracheophyta</taxon>
        <taxon>Spermatophyta</taxon>
        <taxon>Magnoliopsida</taxon>
        <taxon>eudicotyledons</taxon>
        <taxon>Gunneridae</taxon>
        <taxon>Pentapetalae</taxon>
        <taxon>rosids</taxon>
        <taxon>malvids</taxon>
        <taxon>Brassicales</taxon>
        <taxon>Brassicaceae</taxon>
        <taxon>Arabideae</taxon>
        <taxon>Arabis</taxon>
    </lineage>
</organism>
<dbReference type="EMBL" id="CABITT030000004">
    <property type="protein sequence ID" value="VVB01200.1"/>
    <property type="molecule type" value="Genomic_DNA"/>
</dbReference>
<sequence>MDATQNNNRMESRSVFGVTGRLVILEIFKTQTHIQSNVCGTFRKPEDLVINYLRPVDYSKIQVLTDQVPCSIGNLYKTLLCFIPIVEDVLVS</sequence>
<gene>
    <name evidence="1" type="ORF">ANE_LOCUS11644</name>
</gene>
<protein>
    <submittedName>
        <fullName evidence="1">Uncharacterized protein</fullName>
    </submittedName>
</protein>
<dbReference type="AlphaFoldDB" id="A0A565BHT6"/>
<evidence type="ECO:0000313" key="1">
    <source>
        <dbReference type="EMBL" id="VVB01200.1"/>
    </source>
</evidence>